<gene>
    <name evidence="2" type="ORF">FEM48_Zijuj09G0061800</name>
</gene>
<accession>A0A978URC2</accession>
<sequence length="343" mass="38533">MATTEETGHASRGENYAQDGTMDLHCEPVSRSMTGTWTACSFIVVHERIAFDGISANLVPYLTKKLHQGTVKSANNVTNWVGATWLTPILAAFIADAYLNRCLAFVSASVFLNRCLAFVSASVFYFMTWYKYVTRYGPVYILLIIYNNFLPLLASNPQPARFTVGCGGAMPLTSAFGADQFDDFSAKKRTKNSPSSLVDVQPFLWHKVPCGNPFTKVANVLAAAARKWKAALPNNPRELYELSLKEYAKKERCRIEYNPSLRYYAFLAVLASLNFLFFLLFSKLFVYNTEVGKTKMDLAMETLLREANSPRDNEETMVDLVMKPLRNETDSPTIMKIVGYVDN</sequence>
<keyword evidence="1" id="KW-0812">Transmembrane</keyword>
<proteinExistence type="predicted"/>
<feature type="transmembrane region" description="Helical" evidence="1">
    <location>
        <begin position="80"/>
        <end position="99"/>
    </location>
</feature>
<dbReference type="InterPro" id="IPR036259">
    <property type="entry name" value="MFS_trans_sf"/>
</dbReference>
<dbReference type="Gene3D" id="1.20.1250.20">
    <property type="entry name" value="MFS general substrate transporter like domains"/>
    <property type="match status" value="1"/>
</dbReference>
<dbReference type="AlphaFoldDB" id="A0A978URC2"/>
<evidence type="ECO:0000256" key="1">
    <source>
        <dbReference type="SAM" id="Phobius"/>
    </source>
</evidence>
<keyword evidence="1" id="KW-0472">Membrane</keyword>
<dbReference type="EMBL" id="JAEACU010000009">
    <property type="protein sequence ID" value="KAH7517422.1"/>
    <property type="molecule type" value="Genomic_DNA"/>
</dbReference>
<keyword evidence="1" id="KW-1133">Transmembrane helix</keyword>
<name>A0A978URC2_ZIZJJ</name>
<dbReference type="PANTHER" id="PTHR11654">
    <property type="entry name" value="OLIGOPEPTIDE TRANSPORTER-RELATED"/>
    <property type="match status" value="1"/>
</dbReference>
<protein>
    <submittedName>
        <fullName evidence="2">Uncharacterized protein</fullName>
    </submittedName>
</protein>
<evidence type="ECO:0000313" key="3">
    <source>
        <dbReference type="Proteomes" id="UP000813462"/>
    </source>
</evidence>
<reference evidence="2" key="1">
    <citation type="journal article" date="2021" name="Front. Plant Sci.">
        <title>Chromosome-Scale Genome Assembly for Chinese Sour Jujube and Insights Into Its Genome Evolution and Domestication Signature.</title>
        <authorList>
            <person name="Shen L.-Y."/>
            <person name="Luo H."/>
            <person name="Wang X.-L."/>
            <person name="Wang X.-M."/>
            <person name="Qiu X.-J."/>
            <person name="Liu H."/>
            <person name="Zhou S.-S."/>
            <person name="Jia K.-H."/>
            <person name="Nie S."/>
            <person name="Bao Y.-T."/>
            <person name="Zhang R.-G."/>
            <person name="Yun Q.-Z."/>
            <person name="Chai Y.-H."/>
            <person name="Lu J.-Y."/>
            <person name="Li Y."/>
            <person name="Zhao S.-W."/>
            <person name="Mao J.-F."/>
            <person name="Jia S.-G."/>
            <person name="Mao Y.-M."/>
        </authorList>
    </citation>
    <scope>NUCLEOTIDE SEQUENCE</scope>
    <source>
        <strain evidence="2">AT0</strain>
        <tissue evidence="2">Leaf</tissue>
    </source>
</reference>
<feature type="transmembrane region" description="Helical" evidence="1">
    <location>
        <begin position="111"/>
        <end position="130"/>
    </location>
</feature>
<feature type="transmembrane region" description="Helical" evidence="1">
    <location>
        <begin position="136"/>
        <end position="154"/>
    </location>
</feature>
<evidence type="ECO:0000313" key="2">
    <source>
        <dbReference type="EMBL" id="KAH7517422.1"/>
    </source>
</evidence>
<feature type="transmembrane region" description="Helical" evidence="1">
    <location>
        <begin position="261"/>
        <end position="281"/>
    </location>
</feature>
<comment type="caution">
    <text evidence="2">The sequence shown here is derived from an EMBL/GenBank/DDBJ whole genome shotgun (WGS) entry which is preliminary data.</text>
</comment>
<organism evidence="2 3">
    <name type="scientific">Ziziphus jujuba var. spinosa</name>
    <dbReference type="NCBI Taxonomy" id="714518"/>
    <lineage>
        <taxon>Eukaryota</taxon>
        <taxon>Viridiplantae</taxon>
        <taxon>Streptophyta</taxon>
        <taxon>Embryophyta</taxon>
        <taxon>Tracheophyta</taxon>
        <taxon>Spermatophyta</taxon>
        <taxon>Magnoliopsida</taxon>
        <taxon>eudicotyledons</taxon>
        <taxon>Gunneridae</taxon>
        <taxon>Pentapetalae</taxon>
        <taxon>rosids</taxon>
        <taxon>fabids</taxon>
        <taxon>Rosales</taxon>
        <taxon>Rhamnaceae</taxon>
        <taxon>Paliureae</taxon>
        <taxon>Ziziphus</taxon>
    </lineage>
</organism>
<dbReference type="Proteomes" id="UP000813462">
    <property type="component" value="Unassembled WGS sequence"/>
</dbReference>